<dbReference type="RefSeq" id="WP_055290703.1">
    <property type="nucleotide sequence ID" value="NZ_CP173382.1"/>
</dbReference>
<feature type="transmembrane region" description="Helical" evidence="1">
    <location>
        <begin position="44"/>
        <end position="61"/>
    </location>
</feature>
<dbReference type="InterPro" id="IPR052173">
    <property type="entry name" value="Beta-lactam_resp_regulator"/>
</dbReference>
<keyword evidence="1" id="KW-0812">Transmembrane</keyword>
<gene>
    <name evidence="3" type="primary">blaR1</name>
    <name evidence="3" type="ORF">ERS852448_02458</name>
</gene>
<feature type="transmembrane region" description="Helical" evidence="1">
    <location>
        <begin position="292"/>
        <end position="312"/>
    </location>
</feature>
<dbReference type="Pfam" id="PF05569">
    <property type="entry name" value="Peptidase_M56"/>
    <property type="match status" value="1"/>
</dbReference>
<dbReference type="EMBL" id="CYYA01000020">
    <property type="protein sequence ID" value="CUN21403.1"/>
    <property type="molecule type" value="Genomic_DNA"/>
</dbReference>
<evidence type="ECO:0000259" key="2">
    <source>
        <dbReference type="Pfam" id="PF05569"/>
    </source>
</evidence>
<evidence type="ECO:0000256" key="1">
    <source>
        <dbReference type="SAM" id="Phobius"/>
    </source>
</evidence>
<protein>
    <submittedName>
        <fullName evidence="3">Regulatory protein BlaR1</fullName>
    </submittedName>
</protein>
<organism evidence="3 4">
    <name type="scientific">Eubacterium ramulus</name>
    <dbReference type="NCBI Taxonomy" id="39490"/>
    <lineage>
        <taxon>Bacteria</taxon>
        <taxon>Bacillati</taxon>
        <taxon>Bacillota</taxon>
        <taxon>Clostridia</taxon>
        <taxon>Eubacteriales</taxon>
        <taxon>Eubacteriaceae</taxon>
        <taxon>Eubacterium</taxon>
    </lineage>
</organism>
<dbReference type="OrthoDB" id="9804799at2"/>
<dbReference type="PANTHER" id="PTHR34978:SF3">
    <property type="entry name" value="SLR0241 PROTEIN"/>
    <property type="match status" value="1"/>
</dbReference>
<dbReference type="STRING" id="39490.ERS852448_02458"/>
<dbReference type="InterPro" id="IPR008756">
    <property type="entry name" value="Peptidase_M56"/>
</dbReference>
<accession>A0A173V2E4</accession>
<reference evidence="3 4" key="1">
    <citation type="submission" date="2015-09" db="EMBL/GenBank/DDBJ databases">
        <authorList>
            <consortium name="Pathogen Informatics"/>
        </authorList>
    </citation>
    <scope>NUCLEOTIDE SEQUENCE [LARGE SCALE GENOMIC DNA]</scope>
    <source>
        <strain evidence="3 4">2789STDY5608891</strain>
    </source>
</reference>
<dbReference type="AlphaFoldDB" id="A0A173V2E4"/>
<feature type="transmembrane region" description="Helical" evidence="1">
    <location>
        <begin position="86"/>
        <end position="109"/>
    </location>
</feature>
<evidence type="ECO:0000313" key="3">
    <source>
        <dbReference type="EMBL" id="CUN21403.1"/>
    </source>
</evidence>
<name>A0A173V2E4_EUBRA</name>
<evidence type="ECO:0000313" key="4">
    <source>
        <dbReference type="Proteomes" id="UP000095492"/>
    </source>
</evidence>
<proteinExistence type="predicted"/>
<dbReference type="Proteomes" id="UP000095492">
    <property type="component" value="Unassembled WGS sequence"/>
</dbReference>
<feature type="transmembrane region" description="Helical" evidence="1">
    <location>
        <begin position="6"/>
        <end position="32"/>
    </location>
</feature>
<dbReference type="CDD" id="cd07341">
    <property type="entry name" value="M56_BlaR1_MecR1_like"/>
    <property type="match status" value="1"/>
</dbReference>
<dbReference type="PANTHER" id="PTHR34978">
    <property type="entry name" value="POSSIBLE SENSOR-TRANSDUCER PROTEIN BLAR"/>
    <property type="match status" value="1"/>
</dbReference>
<keyword evidence="1" id="KW-1133">Transmembrane helix</keyword>
<dbReference type="GeneID" id="97392552"/>
<sequence>MNWINFFFYVIVLNSLTGTVAYLLCKLLALVAKKYNAIRIIYPLYRLVLLFYIVPLGYIYIRCKVGFFYGSATIGDGFFGNLEIHLLIQLCLVTWIIGMIGICVVYYAGKWKKYRIMYRNNLPFRGDEYRAILRRFYPKKNWNRIRFCTNFTVDSPCVMGIFHHTIAFKTLNYSKEDIEIILMHESTHIVRKDNLGKKIAMVIVLINWFNPVLRFYLKDLDAWGDISCDIHVCSRFLGGHARKYFDLLWRFSQMEEQYSENLPAFVSKLNSEQSLGKRVEYMIRWQKAGKKTGVSVLLALTLVIGSSVTAFASSVQVASQQNNLYCKTRVQEVDVVDNDDLQEYVIPADQVDEEKWDNAIVYDDALLEPLSIQRNFDWKIPGNNFARSVGFIKKAGSTIVVSCYVYDDRYHHVGIRRPDGSMLYVNGMHQVTKTFNCETTGTYYVYVENMRSKQIRAAGYFIK</sequence>
<keyword evidence="1" id="KW-0472">Membrane</keyword>
<feature type="domain" description="Peptidase M56" evidence="2">
    <location>
        <begin position="89"/>
        <end position="281"/>
    </location>
</feature>